<feature type="transmembrane region" description="Helical" evidence="1">
    <location>
        <begin position="185"/>
        <end position="206"/>
    </location>
</feature>
<feature type="transmembrane region" description="Helical" evidence="1">
    <location>
        <begin position="428"/>
        <end position="444"/>
    </location>
</feature>
<evidence type="ECO:0000256" key="1">
    <source>
        <dbReference type="SAM" id="Phobius"/>
    </source>
</evidence>
<sequence>MTDSTLSGAIIRPSLLTRLLDWRRAWLQMDKNPDVIRFAGTVRGSVIIHAAFFAVLLLAGLDIGFGTAAIAIAGLIGCAIFPSKRALVIAASTLVFLVIRPFHAFELAEIPPAVIGRLGLTGTNPKILAWGATALFMITAWIALYLQGRYRETLAAKRPLLSMVILFWFLVLIAVSGLLPALPLAFLWTFLAAFASGFWFLAYALADQKANDPTRNGIRLGLFHPFWEGPPLPTGKGAAYLKKFEAKDETSLAVTRLKALKLVVWGVVLTGLYLALTKLINGYAGLPTLHRAMELHAAGTPVPVYEAWAALAVHYLLDIAFIAGWSHVVVAIVRMAGYAIPRNTVRPLSSRTLAEFWNRYYFYFKELLVDFFFFPAFLRYFKKRPKLRVAFATLCAASFGNVLFHFTWNLNLTLDYGLLGAMQHFESYAVYSLLLAGGLIMSQLRGRKPNPEDGFLRYEVLPRIGVGLFFCLIAVFNETPELFTMHDRIAFFFSLFGVMR</sequence>
<dbReference type="Proteomes" id="UP001172645">
    <property type="component" value="Unassembled WGS sequence"/>
</dbReference>
<keyword evidence="1" id="KW-1133">Transmembrane helix</keyword>
<keyword evidence="1" id="KW-0472">Membrane</keyword>
<reference evidence="2" key="1">
    <citation type="submission" date="2023-06" db="EMBL/GenBank/DDBJ databases">
        <title>Phylogenetic Diversity of Rhizobium strains.</title>
        <authorList>
            <person name="Moura F.T."/>
            <person name="Helene L.C.F."/>
            <person name="Hungria M."/>
        </authorList>
    </citation>
    <scope>NUCLEOTIDE SEQUENCE</scope>
    <source>
        <strain evidence="2">CCGE526</strain>
    </source>
</reference>
<feature type="transmembrane region" description="Helical" evidence="1">
    <location>
        <begin position="456"/>
        <end position="476"/>
    </location>
</feature>
<feature type="transmembrane region" description="Helical" evidence="1">
    <location>
        <begin position="320"/>
        <end position="340"/>
    </location>
</feature>
<feature type="transmembrane region" description="Helical" evidence="1">
    <location>
        <begin position="262"/>
        <end position="283"/>
    </location>
</feature>
<feature type="transmembrane region" description="Helical" evidence="1">
    <location>
        <begin position="87"/>
        <end position="107"/>
    </location>
</feature>
<gene>
    <name evidence="2" type="ORF">PY649_00160</name>
</gene>
<feature type="transmembrane region" description="Helical" evidence="1">
    <location>
        <begin position="127"/>
        <end position="148"/>
    </location>
</feature>
<organism evidence="2 3">
    <name type="scientific">Rhizobium mayense</name>
    <dbReference type="NCBI Taxonomy" id="1312184"/>
    <lineage>
        <taxon>Bacteria</taxon>
        <taxon>Pseudomonadati</taxon>
        <taxon>Pseudomonadota</taxon>
        <taxon>Alphaproteobacteria</taxon>
        <taxon>Hyphomicrobiales</taxon>
        <taxon>Rhizobiaceae</taxon>
        <taxon>Rhizobium/Agrobacterium group</taxon>
        <taxon>Rhizobium</taxon>
    </lineage>
</organism>
<dbReference type="RefSeq" id="WP_285866054.1">
    <property type="nucleotide sequence ID" value="NZ_JARFYM010000001.1"/>
</dbReference>
<feature type="transmembrane region" description="Helical" evidence="1">
    <location>
        <begin position="47"/>
        <end position="80"/>
    </location>
</feature>
<protein>
    <recommendedName>
        <fullName evidence="4">MBOAT family protein</fullName>
    </recommendedName>
</protein>
<name>A0ABT7JQT8_9HYPH</name>
<evidence type="ECO:0000313" key="3">
    <source>
        <dbReference type="Proteomes" id="UP001172645"/>
    </source>
</evidence>
<comment type="caution">
    <text evidence="2">The sequence shown here is derived from an EMBL/GenBank/DDBJ whole genome shotgun (WGS) entry which is preliminary data.</text>
</comment>
<keyword evidence="3" id="KW-1185">Reference proteome</keyword>
<feature type="transmembrane region" description="Helical" evidence="1">
    <location>
        <begin position="390"/>
        <end position="408"/>
    </location>
</feature>
<keyword evidence="1" id="KW-0812">Transmembrane</keyword>
<proteinExistence type="predicted"/>
<evidence type="ECO:0000313" key="2">
    <source>
        <dbReference type="EMBL" id="MDL2397294.1"/>
    </source>
</evidence>
<accession>A0ABT7JQT8</accession>
<feature type="transmembrane region" description="Helical" evidence="1">
    <location>
        <begin position="160"/>
        <end position="179"/>
    </location>
</feature>
<dbReference type="EMBL" id="JARFYM010000001">
    <property type="protein sequence ID" value="MDL2397294.1"/>
    <property type="molecule type" value="Genomic_DNA"/>
</dbReference>
<evidence type="ECO:0008006" key="4">
    <source>
        <dbReference type="Google" id="ProtNLM"/>
    </source>
</evidence>